<feature type="disulfide bond" evidence="17">
    <location>
        <begin position="349"/>
        <end position="364"/>
    </location>
</feature>
<dbReference type="CDD" id="cd00110">
    <property type="entry name" value="LamG"/>
    <property type="match status" value="3"/>
</dbReference>
<feature type="domain" description="Laminin G" evidence="21">
    <location>
        <begin position="3031"/>
        <end position="3212"/>
    </location>
</feature>
<sequence>MRGGSFKLLAFFVTFLALWKKSEQQRCPAGEFSCGPGDACIPDYLRCNGNRECRNGADEENCRSAECRTDEFRCGNGQCIPKENVCDRIYQCEDLSDERNCPCLPDDFRCQNGYCIPKSQRCDGVHHCQDGTDEVGCNKTTCQAHEWRCDDGTCIDQIYRCNLKLECPDRSDEIGCNECALDQFRCSDGTCLNINKVCDHVSDCPHSEDEESCVSCKPGEYQCENGQCIQESFRCNGLVDCADLSDEKNCINAACRPDEVQCNDGRCVLGKKCDRVLDCYDRSDELHCEGTCDISEFKCEDGTCIDERLRCDGLADCPDKSDERNCERSCPNGGFRCENGICLDGRRKCDGYPDCPNGTDEQGCSNSPNVTTCASDEFDCGDRCINSEYRCDTVEDCDNGRDEENCGNCQENEFQCGSDQKCISIDKKCDGNSDCSDDSDEFDCPRQRCSSNQFTCDDGTCIEAFRQCDGRPDCRDSSDEADCPTCPSGYYQCLDNFNCIPLRLRCNGRNDCSDGSDEYNCPTEPPTTVSPETTQRSISCPDGYQPCRSRDQCVRLDQLCDGRGDCYDLSDETNCYSTKDGLDLKTYPTATEETERQEVVLMCRDEGPIRARVHWERANGAELPFNTTDIRGRLTMPNVQLHHSGTYYCVANDYPPNTPGARVAVPVTIIRKTPSPTPLPPSVCRVDEATCSNGECIPRSKVRDGKFDCSDGTDEDGYRPDGCEPNEFECRNKKCVLKTWRCDSDDDCGDGTDEENCGTSAPFSVCQYHQFACHSNNQCIPKSYHCDMQSDCVDGSDEVGCSKPVISRPPPPMVSLHEGETFEISCTAVGIPTPEIVWRLNWGHVPAKCRQTSVNGVGTLICENIAVEDQGAYSCESLNIKGSTFAVPDTILSVKHESPCRPGYFNVQARSEGECIKCFCFGHASSCRSADLFIFQFQPPFDAHKVLGVRVDPSGAVDIRDEPVYSGADLVLSPNGPQGVYATVPSNGYLSQPNVIPYFAMPENYHGNQLKSYGGNLNYWIKHTNRGAPLQGPNVIISGNGYTLLHQSTHSPAPNTNENIRVRFFEGEWLIVSPGSRERPATREEIMMVLEDVDNILLKLQYNDGQLNTTISNVEVDSAGLSNAGLGPANYVEECSCPVGYSGTSCERCSEGYVRQNNGPWLGLCVKEPTTCPRGMYNDGRECQPCPCPLTDASNQFGTSCHLGSNGDVVCQCPVGYVGNRCQYCADGYEGSPLTPGDYCRPVRRPPPSLCDPAGSVDPRPDEYGRCRCKNLVDGPTCNQCKANTFHLSSSNQFGCVSCFCMGVSTQCSGSNWYRTQVSTVFVSSIQDFRIVTNLNREAPISAGIVLDQGSRQISYSSFSVSDIYYWDLPSRYLGNKLTSYGGYLRYSIRHSPIPGGQSSRNNAADVELVSKNNINLLYFNKNQTQSTSDAQTFLVPILEQYWQRTDGQTADREHLLMVLADLEKIYIKATYFTNTQQSSLISVSLDIANEHNTGSLQRALEVEQCHCPEGYTGLSCENCDVGYTRTANGLYLGLCEACSCNGYSNDCDPDTGTCLNCRNGTTGDYCDECLEGYTGDPANGVPCTYRGTPPPCNCDPRGSVSNECRDGRCQCKDNIEGNNCDRCKQGSFGLNSSFNFGCEVCFCSGVVTNCRESNLYIEQIPYQITETDHGFTITDTSRNVRITDFTVNEFMNEISYGILPSNRDSLYWSLPSIFTGNKIKSYGGKLEFSQRYTQRPQARYVPDKDIIIIGNGITIFWTNPNEQREGIVNPISVALHPTAHWYRWNGNQGPKDASREDIITVLAKIEAILIRATQSSDTIRAYLSDITLDTAVEQFTGKPKAASVEVCRCPLGYEGSSCESCDAGYYKDLYFNVSRPLGSCSRCPCNDREESCELGPDQRVICHCRPEWSGRNCEYEARYPITTEYPDTTTVTNEPTIEVTIEDTNIGIYEVGGTVRFNCSARSRIAPVPMRIFWRKADGDLPRQAIDDGAGLLVITNLRVSDSGRYVCEASDGHTIVTSSVNLNVGVPHDQSPRIALSQNYVQVYEGQPIEVQCVGSGVPTPDLHLVRDDGAALSPGQIFENGLFRIQRAQLSDSGEYTCAASNRVGTANARFTVVVRESTVGTIVRVDITPASFSGVSGDTVTLRCSSTPYGQVIRWTKEGGDLPYSSREDRGTLVIQDATPDVSGVYVCTITAASGTRGSKRVSVDIRPSSENEYISAHVLNESITLKQGESKEIQCFTTGNPPPTVKWTKLGQDLSRNVEQFGSTLNIYDAQVQDRGVYVCVATNVHGIAQASVVVEVTRLETPRLEIHPQTTQTVIAGNSAVIQCRAIAGIPSPTITWSRENNLPLGPNVEEMSGGTLRFTSITTSEEGEYVCTAVNQAGRATATAHIIVHTPPEVTITPRQEVITKNLGDSFRLECQATGIPQPSVVWSKYGVEDRRVLSSMPTNYGLPNIAYQEFTRLAKEDEGLYICRAESAAGITERRVQLSVDTLPSRGDITGEDATSTGERPSWKDNEPSRPHYTTTFRPEPPVHEQEYIAPIGGRAEIRCSIANQDGVNIQVRWSRTDGSPLPPNAYERSGVLYIDNVEPEAQGEYSCTGYDQYGRPVFKLDSYLTVISPPRITLIPPRQIVHPGENAYINCSASGQQPIEISWSPIDRDMPQSVYTREGYIRFNNIQLQDAGRYLCRANNRAGTAEAVADVIVEENVSRPAIKAEQKQQIAPVGSTVTLRCRATNPSAAEAIRWFRQDLELPVDSRQNGEVLYLRNVRQEDQGRYYCEIQTRDGSYSDYVDLQLTARQESCYPGWWACKNGNCIPDYLLCDGLNDCQDNSDETDCASRIRRGPAPSTPRSYLPPPSLYISPPESDHYVGENIEIYCQSSERGAIPVWSKVSGPLSSNVENVGGTLRIVNLIMENGGTYRCEATGRQGVHYKDYNLNVIEQQYKDEPPLQITEAQRGSTVVLECKVDFDATQFSWSKQGGELPKEVDYTAKTIQLNDVDGSDAGAYTCTASNNARTINVPVILVVTGIVPYFTQASNSYIMIPTLADSYIQFSFEISFKPQQDTGLILYNGNKGNDISGDFISLSLANGVPEFKYNLGMGTTSVKSNRAITINDWHTIKISRNRRKVTMYVDGDGPFVGLSEGKYTGLDLTEPLYIGGVPSANGISPEVNHYDAYRGFVGCISRFKIGHAYLDILKEAINKTGITTCESCSDNKCQNQGACQEALSKEGYMCICPSGFSGPTCNKLKGEACSPHACGVGRCIDTENGFECQCPFGYAGRRCENGIHIVEPAFRNDAYLAYPTPKPARKLKVTLKVKPNTLDDGLLLYSSESEEGFGNFISLAIRDGHLEFRYDAGNGVSVIRDESSLRPGEWHVVTATRSLSEGRLLVDGQTPTVSRQAGNYKTINLQTPLYIGGYDKQHIRVNDGVQVFNGFKGCIADINLAGVDLNILLNITDSANVRDCSDNSEGENSVFSDTTEESFRHVSCSNNPCQNEGHCYPLSPTEYQCACAPGYAGKNCELSENFCNPNPCQNRGVCKLNNSHYVCDCPLGFTGRACDQVTELRNDANFEGNGYLEFSKQLLSHDHGEQDLIALEISTNQSNGLVFWHGQTPEKNGRGLDYISLAIEDGYLVYSFDLGEGPAVIRNDNLMVNDGERHSVILKRNGKLGSMDIDNAWTVEGEATGPSYTLDTDGNIYLGGAPNVSRITGGLHTQGFIGCIHGFELQNSQRLELGFKAINGLNVKPCSSFSIEPRWSNDLVH</sequence>
<evidence type="ECO:0000256" key="20">
    <source>
        <dbReference type="SAM" id="SignalP"/>
    </source>
</evidence>
<dbReference type="Gene3D" id="2.60.120.200">
    <property type="match status" value="3"/>
</dbReference>
<feature type="disulfide bond" evidence="17">
    <location>
        <begin position="691"/>
        <end position="709"/>
    </location>
</feature>
<dbReference type="InterPro" id="IPR000152">
    <property type="entry name" value="EGF-type_Asp/Asn_hydroxyl_site"/>
</dbReference>
<evidence type="ECO:0000256" key="13">
    <source>
        <dbReference type="ARBA" id="ARBA00023180"/>
    </source>
</evidence>
<feature type="disulfide bond" evidence="17">
    <location>
        <begin position="684"/>
        <end position="696"/>
    </location>
</feature>
<organism evidence="26 27">
    <name type="scientific">Phyllotreta striolata</name>
    <name type="common">Striped flea beetle</name>
    <name type="synonym">Crioceris striolata</name>
    <dbReference type="NCBI Taxonomy" id="444603"/>
    <lineage>
        <taxon>Eukaryota</taxon>
        <taxon>Metazoa</taxon>
        <taxon>Ecdysozoa</taxon>
        <taxon>Arthropoda</taxon>
        <taxon>Hexapoda</taxon>
        <taxon>Insecta</taxon>
        <taxon>Pterygota</taxon>
        <taxon>Neoptera</taxon>
        <taxon>Endopterygota</taxon>
        <taxon>Coleoptera</taxon>
        <taxon>Polyphaga</taxon>
        <taxon>Cucujiformia</taxon>
        <taxon>Chrysomeloidea</taxon>
        <taxon>Chrysomelidae</taxon>
        <taxon>Galerucinae</taxon>
        <taxon>Alticini</taxon>
        <taxon>Phyllotreta</taxon>
    </lineage>
</organism>
<dbReference type="InterPro" id="IPR000034">
    <property type="entry name" value="Laminin_IV"/>
</dbReference>
<evidence type="ECO:0000256" key="8">
    <source>
        <dbReference type="ARBA" id="ARBA00022869"/>
    </source>
</evidence>
<dbReference type="EMBL" id="OU900099">
    <property type="protein sequence ID" value="CAG9863069.1"/>
    <property type="molecule type" value="Genomic_DNA"/>
</dbReference>
<dbReference type="InterPro" id="IPR036179">
    <property type="entry name" value="Ig-like_dom_sf"/>
</dbReference>
<dbReference type="PROSITE" id="PS01209">
    <property type="entry name" value="LDLRA_1"/>
    <property type="match status" value="7"/>
</dbReference>
<dbReference type="GO" id="GO:0048513">
    <property type="term" value="P:animal organ development"/>
    <property type="evidence" value="ECO:0007669"/>
    <property type="project" value="UniProtKB-ARBA"/>
</dbReference>
<dbReference type="InterPro" id="IPR013320">
    <property type="entry name" value="ConA-like_dom_sf"/>
</dbReference>
<dbReference type="PROSITE" id="PS50027">
    <property type="entry name" value="EGF_LAM_2"/>
    <property type="match status" value="2"/>
</dbReference>
<feature type="domain" description="Ig-like" evidence="24">
    <location>
        <begin position="2858"/>
        <end position="2939"/>
    </location>
</feature>
<feature type="domain" description="Laminin G" evidence="21">
    <location>
        <begin position="3289"/>
        <end position="3464"/>
    </location>
</feature>
<dbReference type="Pfam" id="PF00057">
    <property type="entry name" value="Ldl_recept_a"/>
    <property type="match status" value="16"/>
</dbReference>
<dbReference type="Pfam" id="PF13927">
    <property type="entry name" value="Ig_3"/>
    <property type="match status" value="8"/>
</dbReference>
<dbReference type="Pfam" id="PF00047">
    <property type="entry name" value="ig"/>
    <property type="match status" value="1"/>
</dbReference>
<dbReference type="SUPFAM" id="SSF57196">
    <property type="entry name" value="EGF/Laminin"/>
    <property type="match status" value="4"/>
</dbReference>
<dbReference type="InterPro" id="IPR023415">
    <property type="entry name" value="LDLR_class-A_CS"/>
</dbReference>
<evidence type="ECO:0000256" key="18">
    <source>
        <dbReference type="PROSITE-ProRule" id="PRU00460"/>
    </source>
</evidence>
<dbReference type="Pfam" id="PF00052">
    <property type="entry name" value="Laminin_B"/>
    <property type="match status" value="3"/>
</dbReference>
<feature type="disulfide bond" evidence="15">
    <location>
        <begin position="3236"/>
        <end position="3245"/>
    </location>
</feature>
<feature type="disulfide bond" evidence="15">
    <location>
        <begin position="3549"/>
        <end position="3558"/>
    </location>
</feature>
<dbReference type="Pfam" id="PF24973">
    <property type="entry name" value="EGF_LMN_ATRN"/>
    <property type="match status" value="1"/>
</dbReference>
<feature type="domain" description="Ig-like" evidence="24">
    <location>
        <begin position="2034"/>
        <end position="2117"/>
    </location>
</feature>
<evidence type="ECO:0000256" key="12">
    <source>
        <dbReference type="ARBA" id="ARBA00023170"/>
    </source>
</evidence>
<feature type="disulfide bond" evidence="17">
    <location>
        <begin position="330"/>
        <end position="342"/>
    </location>
</feature>
<feature type="disulfide bond" evidence="17">
    <location>
        <begin position="198"/>
        <end position="213"/>
    </location>
</feature>
<dbReference type="Gene3D" id="4.10.400.10">
    <property type="entry name" value="Low-density Lipoprotein Receptor"/>
    <property type="match status" value="18"/>
</dbReference>
<dbReference type="Pfam" id="PF00053">
    <property type="entry name" value="EGF_laminin"/>
    <property type="match status" value="6"/>
</dbReference>
<feature type="disulfide bond" evidence="17">
    <location>
        <begin position="299"/>
        <end position="317"/>
    </location>
</feature>
<keyword evidence="13" id="KW-0325">Glycoprotein</keyword>
<feature type="disulfide bond" evidence="17">
    <location>
        <begin position="786"/>
        <end position="801"/>
    </location>
</feature>
<feature type="domain" description="Ig-like" evidence="24">
    <location>
        <begin position="2212"/>
        <end position="2303"/>
    </location>
</feature>
<dbReference type="Pfam" id="PF07679">
    <property type="entry name" value="I-set"/>
    <property type="match status" value="2"/>
</dbReference>
<feature type="disulfide bond" evidence="17">
    <location>
        <begin position="468"/>
        <end position="483"/>
    </location>
</feature>
<dbReference type="GO" id="GO:0048731">
    <property type="term" value="P:system development"/>
    <property type="evidence" value="ECO:0007669"/>
    <property type="project" value="UniProtKB-ARBA"/>
</dbReference>
<feature type="disulfide bond" evidence="15">
    <location>
        <begin position="3511"/>
        <end position="3520"/>
    </location>
</feature>
<dbReference type="Pfam" id="PF02210">
    <property type="entry name" value="Laminin_G_2"/>
    <property type="match status" value="3"/>
</dbReference>
<dbReference type="InterPro" id="IPR002049">
    <property type="entry name" value="LE_dom"/>
</dbReference>
<dbReference type="Proteomes" id="UP001153712">
    <property type="component" value="Chromosome 6"/>
</dbReference>
<dbReference type="SMART" id="SM00180">
    <property type="entry name" value="EGF_Lam"/>
    <property type="match status" value="5"/>
</dbReference>
<evidence type="ECO:0000256" key="2">
    <source>
        <dbReference type="ARBA" id="ARBA00004302"/>
    </source>
</evidence>
<keyword evidence="15" id="KW-0245">EGF-like domain</keyword>
<keyword evidence="10" id="KW-0472">Membrane</keyword>
<feature type="disulfide bond" evidence="17">
    <location>
        <begin position="47"/>
        <end position="62"/>
    </location>
</feature>
<feature type="disulfide bond" evidence="17">
    <location>
        <begin position="456"/>
        <end position="474"/>
    </location>
</feature>
<evidence type="ECO:0000313" key="27">
    <source>
        <dbReference type="Proteomes" id="UP001153712"/>
    </source>
</evidence>
<dbReference type="SMART" id="SM00281">
    <property type="entry name" value="LamB"/>
    <property type="match status" value="3"/>
</dbReference>
<evidence type="ECO:0000259" key="24">
    <source>
        <dbReference type="PROSITE" id="PS50835"/>
    </source>
</evidence>
<dbReference type="InterPro" id="IPR002172">
    <property type="entry name" value="LDrepeatLR_classA_rpt"/>
</dbReference>
<feature type="disulfide bond" evidence="17">
    <location>
        <begin position="149"/>
        <end position="167"/>
    </location>
</feature>
<dbReference type="CDD" id="cd00096">
    <property type="entry name" value="Ig"/>
    <property type="match status" value="1"/>
</dbReference>
<feature type="disulfide bond" evidence="17">
    <location>
        <begin position="103"/>
        <end position="115"/>
    </location>
</feature>
<feature type="disulfide bond" evidence="17">
    <location>
        <begin position="560"/>
        <end position="575"/>
    </location>
</feature>
<feature type="domain" description="Ig-like" evidence="24">
    <location>
        <begin position="2308"/>
        <end position="2394"/>
    </location>
</feature>
<evidence type="ECO:0000259" key="23">
    <source>
        <dbReference type="PROSITE" id="PS50027"/>
    </source>
</evidence>
<dbReference type="SMART" id="SM00282">
    <property type="entry name" value="LamG"/>
    <property type="match status" value="3"/>
</dbReference>
<feature type="disulfide bond" evidence="17">
    <location>
        <begin position="255"/>
        <end position="267"/>
    </location>
</feature>
<evidence type="ECO:0000256" key="19">
    <source>
        <dbReference type="SAM" id="MobiDB-lite"/>
    </source>
</evidence>
<dbReference type="CDD" id="cd00112">
    <property type="entry name" value="LDLa"/>
    <property type="match status" value="17"/>
</dbReference>
<feature type="domain" description="Ig-like" evidence="24">
    <location>
        <begin position="2127"/>
        <end position="2207"/>
    </location>
</feature>
<dbReference type="FunFam" id="2.10.25.10:FF:000188">
    <property type="entry name" value="Laminin subunit gamma 2"/>
    <property type="match status" value="1"/>
</dbReference>
<keyword evidence="9" id="KW-1133">Transmembrane helix</keyword>
<feature type="domain" description="Ig-like" evidence="24">
    <location>
        <begin position="804"/>
        <end position="893"/>
    </location>
</feature>
<feature type="disulfide bond" evidence="18">
    <location>
        <begin position="1612"/>
        <end position="1621"/>
    </location>
</feature>
<keyword evidence="27" id="KW-1185">Reference proteome</keyword>
<dbReference type="InterPro" id="IPR051221">
    <property type="entry name" value="LDLR-related"/>
</dbReference>
<keyword evidence="3" id="KW-0964">Secreted</keyword>
<feature type="disulfide bond" evidence="17">
    <location>
        <begin position="273"/>
        <end position="288"/>
    </location>
</feature>
<dbReference type="FunFam" id="2.10.25.10:FF:000090">
    <property type="entry name" value="laminin subunit alpha"/>
    <property type="match status" value="1"/>
</dbReference>
<keyword evidence="7" id="KW-0677">Repeat</keyword>
<evidence type="ECO:0000256" key="14">
    <source>
        <dbReference type="ARBA" id="ARBA00023292"/>
    </source>
</evidence>
<feature type="disulfide bond" evidence="17">
    <location>
        <begin position="67"/>
        <end position="79"/>
    </location>
</feature>
<keyword evidence="8" id="KW-0084">Basement membrane</keyword>
<keyword evidence="4" id="KW-0272">Extracellular matrix</keyword>
<dbReference type="SMART" id="SM00179">
    <property type="entry name" value="EGF_CA"/>
    <property type="match status" value="3"/>
</dbReference>
<evidence type="ECO:0000256" key="3">
    <source>
        <dbReference type="ARBA" id="ARBA00022525"/>
    </source>
</evidence>
<comment type="subcellular location">
    <subcellularLocation>
        <location evidence="1">Membrane</location>
        <topology evidence="1">Single-pass membrane protein</topology>
    </subcellularLocation>
    <subcellularLocation>
        <location evidence="2">Secreted</location>
        <location evidence="2">Extracellular space</location>
        <location evidence="2">Extracellular matrix</location>
        <location evidence="2">Basement membrane</location>
    </subcellularLocation>
</comment>
<dbReference type="Pfam" id="PF00008">
    <property type="entry name" value="EGF"/>
    <property type="match status" value="3"/>
</dbReference>
<dbReference type="SMART" id="SM00408">
    <property type="entry name" value="IGc2"/>
    <property type="match status" value="13"/>
</dbReference>
<comment type="caution">
    <text evidence="15">Lacks conserved residue(s) required for the propagation of feature annotation.</text>
</comment>
<dbReference type="GO" id="GO:0030154">
    <property type="term" value="P:cell differentiation"/>
    <property type="evidence" value="ECO:0007669"/>
    <property type="project" value="UniProtKB-ARBA"/>
</dbReference>
<feature type="disulfide bond" evidence="17">
    <location>
        <begin position="235"/>
        <end position="250"/>
    </location>
</feature>
<dbReference type="InterPro" id="IPR003599">
    <property type="entry name" value="Ig_sub"/>
</dbReference>
<dbReference type="PROSITE" id="PS50026">
    <property type="entry name" value="EGF_3"/>
    <property type="match status" value="4"/>
</dbReference>
<feature type="domain" description="Laminin EGF-like" evidence="23">
    <location>
        <begin position="1539"/>
        <end position="1586"/>
    </location>
</feature>
<evidence type="ECO:0008006" key="28">
    <source>
        <dbReference type="Google" id="ProtNLM"/>
    </source>
</evidence>
<dbReference type="CDD" id="cd00055">
    <property type="entry name" value="EGF_Lam"/>
    <property type="match status" value="4"/>
</dbReference>
<dbReference type="GO" id="GO:0009653">
    <property type="term" value="P:anatomical structure morphogenesis"/>
    <property type="evidence" value="ECO:0007669"/>
    <property type="project" value="UniProtKB-ARBA"/>
</dbReference>
<dbReference type="GO" id="GO:0005041">
    <property type="term" value="F:low-density lipoprotein particle receptor activity"/>
    <property type="evidence" value="ECO:0007669"/>
    <property type="project" value="TreeGrafter"/>
</dbReference>
<feature type="disulfide bond" evidence="17">
    <location>
        <begin position="2804"/>
        <end position="2816"/>
    </location>
</feature>
<dbReference type="PROSITE" id="PS51115">
    <property type="entry name" value="LAMININ_IVA"/>
    <property type="match status" value="3"/>
</dbReference>
<feature type="disulfide bond" evidence="15">
    <location>
        <begin position="3217"/>
        <end position="3234"/>
    </location>
</feature>
<keyword evidence="12" id="KW-0675">Receptor</keyword>
<dbReference type="InterPro" id="IPR007110">
    <property type="entry name" value="Ig-like_dom"/>
</dbReference>
<feature type="domain" description="EGF-like" evidence="22">
    <location>
        <begin position="3249"/>
        <end position="3284"/>
    </location>
</feature>
<feature type="signal peptide" evidence="20">
    <location>
        <begin position="1"/>
        <end position="24"/>
    </location>
</feature>
<dbReference type="InterPro" id="IPR003598">
    <property type="entry name" value="Ig_sub2"/>
</dbReference>
<dbReference type="Gene3D" id="2.10.25.10">
    <property type="entry name" value="Laminin"/>
    <property type="match status" value="7"/>
</dbReference>
<feature type="disulfide bond" evidence="18">
    <location>
        <begin position="1558"/>
        <end position="1567"/>
    </location>
</feature>
<dbReference type="CDD" id="cd00054">
    <property type="entry name" value="EGF_CA"/>
    <property type="match status" value="3"/>
</dbReference>
<dbReference type="PROSITE" id="PS50068">
    <property type="entry name" value="LDLRA_2"/>
    <property type="match status" value="18"/>
</dbReference>
<reference evidence="26" key="1">
    <citation type="submission" date="2022-01" db="EMBL/GenBank/DDBJ databases">
        <authorList>
            <person name="King R."/>
        </authorList>
    </citation>
    <scope>NUCLEOTIDE SEQUENCE</scope>
</reference>
<dbReference type="FunFam" id="4.10.400.10:FF:000034">
    <property type="entry name" value="Low-density lipoprotein receptor-related protein 2"/>
    <property type="match status" value="2"/>
</dbReference>
<feature type="domain" description="Laminin IV type A" evidence="25">
    <location>
        <begin position="1324"/>
        <end position="1505"/>
    </location>
</feature>
<feature type="disulfide bond" evidence="18">
    <location>
        <begin position="1593"/>
        <end position="1605"/>
    </location>
</feature>
<feature type="domain" description="EGF-like" evidence="22">
    <location>
        <begin position="3484"/>
        <end position="3521"/>
    </location>
</feature>
<feature type="disulfide bond" evidence="17">
    <location>
        <begin position="391"/>
        <end position="406"/>
    </location>
</feature>
<feature type="disulfide bond" evidence="17">
    <location>
        <begin position="161"/>
        <end position="176"/>
    </location>
</feature>
<dbReference type="PROSITE" id="PS00010">
    <property type="entry name" value="ASX_HYDROXYL"/>
    <property type="match status" value="1"/>
</dbReference>
<feature type="domain" description="Ig-like" evidence="24">
    <location>
        <begin position="2623"/>
        <end position="2711"/>
    </location>
</feature>
<evidence type="ECO:0000313" key="26">
    <source>
        <dbReference type="EMBL" id="CAG9863069.1"/>
    </source>
</evidence>
<feature type="disulfide bond" evidence="17">
    <location>
        <begin position="2811"/>
        <end position="2829"/>
    </location>
</feature>
<feature type="disulfide bond" evidence="17">
    <location>
        <begin position="179"/>
        <end position="191"/>
    </location>
</feature>
<evidence type="ECO:0000256" key="7">
    <source>
        <dbReference type="ARBA" id="ARBA00022737"/>
    </source>
</evidence>
<feature type="disulfide bond" evidence="18">
    <location>
        <begin position="1570"/>
        <end position="1584"/>
    </location>
</feature>
<feature type="domain" description="Laminin IV type A" evidence="25">
    <location>
        <begin position="1667"/>
        <end position="1847"/>
    </location>
</feature>
<feature type="disulfide bond" evidence="17">
    <location>
        <begin position="723"/>
        <end position="735"/>
    </location>
</feature>
<dbReference type="PROSITE" id="PS00022">
    <property type="entry name" value="EGF_1"/>
    <property type="match status" value="6"/>
</dbReference>
<dbReference type="SMART" id="SM00181">
    <property type="entry name" value="EGF"/>
    <property type="match status" value="10"/>
</dbReference>
<feature type="disulfide bond" evidence="17">
    <location>
        <begin position="292"/>
        <end position="304"/>
    </location>
</feature>
<feature type="domain" description="Ig-like" evidence="24">
    <location>
        <begin position="582"/>
        <end position="668"/>
    </location>
</feature>
<dbReference type="FunFam" id="2.10.25.10:FF:000472">
    <property type="entry name" value="Uncharacterized protein, isoform A"/>
    <property type="match status" value="1"/>
</dbReference>
<dbReference type="InterPro" id="IPR000742">
    <property type="entry name" value="EGF"/>
</dbReference>
<evidence type="ECO:0000256" key="16">
    <source>
        <dbReference type="PROSITE-ProRule" id="PRU00122"/>
    </source>
</evidence>
<protein>
    <recommendedName>
        <fullName evidence="28">Basement membrane-specific heparan sulfate proteoglycan core protein</fullName>
    </recommendedName>
</protein>
<dbReference type="InterPro" id="IPR056863">
    <property type="entry name" value="LMN_ATRN_NET-like_EGF"/>
</dbReference>
<dbReference type="SMART" id="SM00406">
    <property type="entry name" value="IGv"/>
    <property type="match status" value="2"/>
</dbReference>
<feature type="disulfide bond" evidence="17">
    <location>
        <begin position="337"/>
        <end position="355"/>
    </location>
</feature>
<feature type="disulfide bond" evidence="17">
    <location>
        <begin position="742"/>
        <end position="757"/>
    </location>
</feature>
<dbReference type="Gene3D" id="2.60.40.10">
    <property type="entry name" value="Immunoglobulins"/>
    <property type="match status" value="13"/>
</dbReference>
<dbReference type="PRINTS" id="PR00261">
    <property type="entry name" value="LDLRECEPTOR"/>
</dbReference>
<feature type="disulfide bond" evidence="17">
    <location>
        <begin position="449"/>
        <end position="461"/>
    </location>
</feature>
<feature type="disulfide bond" evidence="15">
    <location>
        <begin position="3253"/>
        <end position="3263"/>
    </location>
</feature>
<feature type="chain" id="PRO_5040156773" description="Basement membrane-specific heparan sulfate proteoglycan core protein" evidence="20">
    <location>
        <begin position="25"/>
        <end position="3761"/>
    </location>
</feature>
<feature type="domain" description="Laminin IV type A" evidence="25">
    <location>
        <begin position="960"/>
        <end position="1134"/>
    </location>
</feature>
<dbReference type="InterPro" id="IPR013151">
    <property type="entry name" value="Immunoglobulin_dom"/>
</dbReference>
<feature type="disulfide bond" evidence="17">
    <location>
        <begin position="110"/>
        <end position="128"/>
    </location>
</feature>
<dbReference type="PROSITE" id="PS01186">
    <property type="entry name" value="EGF_2"/>
    <property type="match status" value="4"/>
</dbReference>
<evidence type="ECO:0000256" key="9">
    <source>
        <dbReference type="ARBA" id="ARBA00022989"/>
    </source>
</evidence>
<feature type="domain" description="Ig-like" evidence="24">
    <location>
        <begin position="2949"/>
        <end position="3020"/>
    </location>
</feature>
<keyword evidence="14 18" id="KW-0424">Laminin EGF-like domain</keyword>
<dbReference type="SUPFAM" id="SSF48726">
    <property type="entry name" value="Immunoglobulin"/>
    <property type="match status" value="13"/>
</dbReference>
<feature type="domain" description="Ig-like" evidence="24">
    <location>
        <begin position="2523"/>
        <end position="2601"/>
    </location>
</feature>
<dbReference type="OrthoDB" id="10055367at2759"/>
<dbReference type="GO" id="GO:0005604">
    <property type="term" value="C:basement membrane"/>
    <property type="evidence" value="ECO:0007669"/>
    <property type="project" value="UniProtKB-SubCell"/>
</dbReference>
<dbReference type="SUPFAM" id="SSF57424">
    <property type="entry name" value="LDL receptor-like module"/>
    <property type="match status" value="17"/>
</dbReference>
<gene>
    <name evidence="26" type="ORF">PHYEVI_LOCUS9370</name>
</gene>
<accession>A0A9N9TYE0</accession>
<evidence type="ECO:0000256" key="5">
    <source>
        <dbReference type="ARBA" id="ARBA00022692"/>
    </source>
</evidence>
<feature type="disulfide bond" evidence="17">
    <location>
        <begin position="216"/>
        <end position="228"/>
    </location>
</feature>
<feature type="domain" description="Ig-like" evidence="24">
    <location>
        <begin position="2713"/>
        <end position="2796"/>
    </location>
</feature>
<keyword evidence="5" id="KW-0812">Transmembrane</keyword>
<dbReference type="PROSITE" id="PS50025">
    <property type="entry name" value="LAM_G_DOMAIN"/>
    <property type="match status" value="3"/>
</dbReference>
<dbReference type="InterPro" id="IPR013783">
    <property type="entry name" value="Ig-like_fold"/>
</dbReference>
<dbReference type="SUPFAM" id="SSF49899">
    <property type="entry name" value="Concanavalin A-like lectins/glucanases"/>
    <property type="match status" value="3"/>
</dbReference>
<feature type="domain" description="EGF-like" evidence="22">
    <location>
        <begin position="3523"/>
        <end position="3559"/>
    </location>
</feature>
<dbReference type="InterPro" id="IPR001791">
    <property type="entry name" value="Laminin_G"/>
</dbReference>
<dbReference type="PROSITE" id="PS50835">
    <property type="entry name" value="IG_LIKE"/>
    <property type="match status" value="13"/>
</dbReference>
<dbReference type="GO" id="GO:0043235">
    <property type="term" value="C:receptor complex"/>
    <property type="evidence" value="ECO:0007669"/>
    <property type="project" value="TreeGrafter"/>
</dbReference>
<feature type="disulfide bond" evidence="17">
    <location>
        <begin position="506"/>
        <end position="521"/>
    </location>
</feature>
<dbReference type="InterPro" id="IPR036055">
    <property type="entry name" value="LDL_receptor-like_sf"/>
</dbReference>
<feature type="disulfide bond" evidence="17">
    <location>
        <begin position="186"/>
        <end position="204"/>
    </location>
</feature>
<evidence type="ECO:0000256" key="11">
    <source>
        <dbReference type="ARBA" id="ARBA00023157"/>
    </source>
</evidence>
<feature type="domain" description="Laminin EGF-like" evidence="23">
    <location>
        <begin position="1593"/>
        <end position="1641"/>
    </location>
</feature>
<feature type="disulfide bond" evidence="17">
    <location>
        <begin position="142"/>
        <end position="154"/>
    </location>
</feature>
<dbReference type="SMART" id="SM00409">
    <property type="entry name" value="IG"/>
    <property type="match status" value="13"/>
</dbReference>
<evidence type="ECO:0000256" key="1">
    <source>
        <dbReference type="ARBA" id="ARBA00004167"/>
    </source>
</evidence>
<feature type="disulfide bond" evidence="16">
    <location>
        <begin position="3719"/>
        <end position="3746"/>
    </location>
</feature>
<evidence type="ECO:0000256" key="10">
    <source>
        <dbReference type="ARBA" id="ARBA00023136"/>
    </source>
</evidence>
<dbReference type="GO" id="GO:0005886">
    <property type="term" value="C:plasma membrane"/>
    <property type="evidence" value="ECO:0007669"/>
    <property type="project" value="TreeGrafter"/>
</dbReference>
<feature type="disulfide bond" evidence="17">
    <location>
        <begin position="223"/>
        <end position="241"/>
    </location>
</feature>
<feature type="domain" description="EGF-like" evidence="22">
    <location>
        <begin position="3210"/>
        <end position="3246"/>
    </location>
</feature>
<feature type="disulfide bond" evidence="17">
    <location>
        <begin position="730"/>
        <end position="748"/>
    </location>
</feature>
<dbReference type="InterPro" id="IPR013098">
    <property type="entry name" value="Ig_I-set"/>
</dbReference>
<feature type="disulfide bond" evidence="17">
    <location>
        <begin position="2823"/>
        <end position="2838"/>
    </location>
</feature>
<feature type="disulfide bond" evidence="17">
    <location>
        <begin position="429"/>
        <end position="444"/>
    </location>
</feature>
<proteinExistence type="predicted"/>
<feature type="disulfide bond" evidence="15">
    <location>
        <begin position="3274"/>
        <end position="3283"/>
    </location>
</feature>
<feature type="disulfide bond" evidence="17">
    <location>
        <begin position="86"/>
        <end position="101"/>
    </location>
</feature>
<evidence type="ECO:0000256" key="4">
    <source>
        <dbReference type="ARBA" id="ARBA00022530"/>
    </source>
</evidence>
<dbReference type="PROSITE" id="PS01248">
    <property type="entry name" value="EGF_LAM_1"/>
    <property type="match status" value="5"/>
</dbReference>
<dbReference type="SMART" id="SM00192">
    <property type="entry name" value="LDLa"/>
    <property type="match status" value="18"/>
</dbReference>
<feature type="region of interest" description="Disordered" evidence="19">
    <location>
        <begin position="2837"/>
        <end position="2858"/>
    </location>
</feature>
<keyword evidence="11 15" id="KW-1015">Disulfide bond</keyword>
<dbReference type="InterPro" id="IPR001881">
    <property type="entry name" value="EGF-like_Ca-bd_dom"/>
</dbReference>
<feature type="disulfide bond" evidence="17">
    <location>
        <begin position="311"/>
        <end position="326"/>
    </location>
</feature>
<feature type="domain" description="Ig-like" evidence="24">
    <location>
        <begin position="1936"/>
        <end position="2025"/>
    </location>
</feature>
<feature type="domain" description="Laminin G" evidence="21">
    <location>
        <begin position="3565"/>
        <end position="3746"/>
    </location>
</feature>
<evidence type="ECO:0000259" key="22">
    <source>
        <dbReference type="PROSITE" id="PS50026"/>
    </source>
</evidence>
<feature type="compositionally biased region" description="Basic and acidic residues" evidence="19">
    <location>
        <begin position="2513"/>
        <end position="2522"/>
    </location>
</feature>
<name>A0A9N9TYE0_PHYSR</name>
<dbReference type="Gene3D" id="2.170.300.10">
    <property type="entry name" value="Tie2 ligand-binding domain superfamily"/>
    <property type="match status" value="2"/>
</dbReference>
<evidence type="ECO:0000259" key="25">
    <source>
        <dbReference type="PROSITE" id="PS51115"/>
    </source>
</evidence>
<evidence type="ECO:0000256" key="6">
    <source>
        <dbReference type="ARBA" id="ARBA00022729"/>
    </source>
</evidence>
<keyword evidence="6 20" id="KW-0732">Signal</keyword>
<dbReference type="PANTHER" id="PTHR22722">
    <property type="entry name" value="LOW-DENSITY LIPOPROTEIN RECEPTOR-RELATED PROTEIN 2-RELATED"/>
    <property type="match status" value="1"/>
</dbReference>
<feature type="domain" description="Ig-like" evidence="24">
    <location>
        <begin position="2399"/>
        <end position="2491"/>
    </location>
</feature>
<dbReference type="InterPro" id="IPR013106">
    <property type="entry name" value="Ig_V-set"/>
</dbReference>
<evidence type="ECO:0000256" key="15">
    <source>
        <dbReference type="PROSITE-ProRule" id="PRU00076"/>
    </source>
</evidence>
<feature type="disulfide bond" evidence="17">
    <location>
        <begin position="74"/>
        <end position="92"/>
    </location>
</feature>
<dbReference type="GO" id="GO:0005509">
    <property type="term" value="F:calcium ion binding"/>
    <property type="evidence" value="ECO:0007669"/>
    <property type="project" value="InterPro"/>
</dbReference>
<feature type="region of interest" description="Disordered" evidence="19">
    <location>
        <begin position="2494"/>
        <end position="2531"/>
    </location>
</feature>
<dbReference type="PANTHER" id="PTHR22722:SF14">
    <property type="entry name" value="MEGALIN, ISOFORM A"/>
    <property type="match status" value="1"/>
</dbReference>
<evidence type="ECO:0000259" key="21">
    <source>
        <dbReference type="PROSITE" id="PS50025"/>
    </source>
</evidence>
<evidence type="ECO:0000256" key="17">
    <source>
        <dbReference type="PROSITE-ProRule" id="PRU00124"/>
    </source>
</evidence>
<feature type="disulfide bond" evidence="17">
    <location>
        <begin position="122"/>
        <end position="137"/>
    </location>
</feature>